<dbReference type="SUPFAM" id="SSF51197">
    <property type="entry name" value="Clavaminate synthase-like"/>
    <property type="match status" value="1"/>
</dbReference>
<sequence>MITETVARQAAEQYREEGYALIRQFIDGDEVARLRAETARIYEAGMKHHATWRHGNLAFEVLPEADFGARYVIQAYWMAWMSEYFERFRRSQAFLTLLRPILGDSIKQVAQQIHWKPPGAGMTGYRFHQDLRFRAARDAYRDITGSTVNSGLAIDPSTRENGCLQVIPGSHKLGYVGLSDDSEGGQIMKGLTAEQELRSKGLDPDRIVWLEQEPGDIALWGLLTVHGSLPNSSHQDRAFAISSYVRAENSDRGEWAFRDGQSVPLGPEPQLCKYEALHERPEPHYVDDKWYADTA</sequence>
<name>A0ABV7TBA4_9RHOB</name>
<organism evidence="1 2">
    <name type="scientific">Lutimaribacter marinistellae</name>
    <dbReference type="NCBI Taxonomy" id="1820329"/>
    <lineage>
        <taxon>Bacteria</taxon>
        <taxon>Pseudomonadati</taxon>
        <taxon>Pseudomonadota</taxon>
        <taxon>Alphaproteobacteria</taxon>
        <taxon>Rhodobacterales</taxon>
        <taxon>Roseobacteraceae</taxon>
        <taxon>Lutimaribacter</taxon>
    </lineage>
</organism>
<reference evidence="2" key="1">
    <citation type="journal article" date="2019" name="Int. J. Syst. Evol. Microbiol.">
        <title>The Global Catalogue of Microorganisms (GCM) 10K type strain sequencing project: providing services to taxonomists for standard genome sequencing and annotation.</title>
        <authorList>
            <consortium name="The Broad Institute Genomics Platform"/>
            <consortium name="The Broad Institute Genome Sequencing Center for Infectious Disease"/>
            <person name="Wu L."/>
            <person name="Ma J."/>
        </authorList>
    </citation>
    <scope>NUCLEOTIDE SEQUENCE [LARGE SCALE GENOMIC DNA]</scope>
    <source>
        <strain evidence="2">KCTC 42911</strain>
    </source>
</reference>
<keyword evidence="1" id="KW-0223">Dioxygenase</keyword>
<gene>
    <name evidence="1" type="ORF">ACFORG_00680</name>
</gene>
<dbReference type="Pfam" id="PF05721">
    <property type="entry name" value="PhyH"/>
    <property type="match status" value="1"/>
</dbReference>
<evidence type="ECO:0000313" key="1">
    <source>
        <dbReference type="EMBL" id="MFC3612259.1"/>
    </source>
</evidence>
<dbReference type="PANTHER" id="PTHR20883:SF51">
    <property type="entry name" value="PHYTANOYL-COA HYDROXYLASE"/>
    <property type="match status" value="1"/>
</dbReference>
<dbReference type="PANTHER" id="PTHR20883">
    <property type="entry name" value="PHYTANOYL-COA DIOXYGENASE DOMAIN CONTAINING 1"/>
    <property type="match status" value="1"/>
</dbReference>
<accession>A0ABV7TBA4</accession>
<proteinExistence type="predicted"/>
<evidence type="ECO:0000313" key="2">
    <source>
        <dbReference type="Proteomes" id="UP001595629"/>
    </source>
</evidence>
<keyword evidence="2" id="KW-1185">Reference proteome</keyword>
<dbReference type="Proteomes" id="UP001595629">
    <property type="component" value="Unassembled WGS sequence"/>
</dbReference>
<dbReference type="GO" id="GO:0051213">
    <property type="term" value="F:dioxygenase activity"/>
    <property type="evidence" value="ECO:0007669"/>
    <property type="project" value="UniProtKB-KW"/>
</dbReference>
<protein>
    <submittedName>
        <fullName evidence="1">Phytanoyl-CoA dioxygenase family protein</fullName>
    </submittedName>
</protein>
<dbReference type="RefSeq" id="WP_386733448.1">
    <property type="nucleotide sequence ID" value="NZ_JBHRXI010000001.1"/>
</dbReference>
<keyword evidence="1" id="KW-0560">Oxidoreductase</keyword>
<comment type="caution">
    <text evidence="1">The sequence shown here is derived from an EMBL/GenBank/DDBJ whole genome shotgun (WGS) entry which is preliminary data.</text>
</comment>
<dbReference type="EMBL" id="JBHRXI010000001">
    <property type="protein sequence ID" value="MFC3612259.1"/>
    <property type="molecule type" value="Genomic_DNA"/>
</dbReference>
<dbReference type="Gene3D" id="2.60.120.620">
    <property type="entry name" value="q2cbj1_9rhob like domain"/>
    <property type="match status" value="1"/>
</dbReference>
<dbReference type="InterPro" id="IPR008775">
    <property type="entry name" value="Phytyl_CoA_dOase-like"/>
</dbReference>